<sequence>MSLNITSSIYQNRHWTLDRLRGQEGVTVGAPWLRDIRRPCFFDYPPEIRNMIYTLALTTTTRIGLDHINGGRHIDGTDPCPYTLNELLVDPLSVREVETSIREIVRRFAQRALPTAVLEPNAVFLSFVVPSIKTLDPNRIFYQCGWYTLDSDGTTKTAWNLHPKTINGQVERRNEGSEAQLREL</sequence>
<proteinExistence type="predicted"/>
<reference evidence="1 2" key="1">
    <citation type="submission" date="2019-04" db="EMBL/GenBank/DDBJ databases">
        <title>High contiguity whole genome sequence and gene annotation resource for two Venturia nashicola isolates.</title>
        <authorList>
            <person name="Prokchorchik M."/>
            <person name="Won K."/>
            <person name="Lee Y."/>
            <person name="Choi E.D."/>
            <person name="Segonzac C."/>
            <person name="Sohn K.H."/>
        </authorList>
    </citation>
    <scope>NUCLEOTIDE SEQUENCE [LARGE SCALE GENOMIC DNA]</scope>
    <source>
        <strain evidence="1 2">PRI2</strain>
    </source>
</reference>
<dbReference type="AlphaFoldDB" id="A0A4Z1P1X0"/>
<dbReference type="Proteomes" id="UP000298493">
    <property type="component" value="Unassembled WGS sequence"/>
</dbReference>
<name>A0A4Z1P1X0_9PEZI</name>
<accession>A0A4Z1P1X0</accession>
<gene>
    <name evidence="1" type="ORF">E6O75_ATG08629</name>
</gene>
<comment type="caution">
    <text evidence="1">The sequence shown here is derived from an EMBL/GenBank/DDBJ whole genome shotgun (WGS) entry which is preliminary data.</text>
</comment>
<organism evidence="1 2">
    <name type="scientific">Venturia nashicola</name>
    <dbReference type="NCBI Taxonomy" id="86259"/>
    <lineage>
        <taxon>Eukaryota</taxon>
        <taxon>Fungi</taxon>
        <taxon>Dikarya</taxon>
        <taxon>Ascomycota</taxon>
        <taxon>Pezizomycotina</taxon>
        <taxon>Dothideomycetes</taxon>
        <taxon>Pleosporomycetidae</taxon>
        <taxon>Venturiales</taxon>
        <taxon>Venturiaceae</taxon>
        <taxon>Venturia</taxon>
    </lineage>
</organism>
<evidence type="ECO:0000313" key="1">
    <source>
        <dbReference type="EMBL" id="TID15376.1"/>
    </source>
</evidence>
<protein>
    <submittedName>
        <fullName evidence="1">Uncharacterized protein</fullName>
    </submittedName>
</protein>
<keyword evidence="2" id="KW-1185">Reference proteome</keyword>
<dbReference type="EMBL" id="SNSC02000021">
    <property type="protein sequence ID" value="TID15376.1"/>
    <property type="molecule type" value="Genomic_DNA"/>
</dbReference>
<evidence type="ECO:0000313" key="2">
    <source>
        <dbReference type="Proteomes" id="UP000298493"/>
    </source>
</evidence>